<evidence type="ECO:0000259" key="7">
    <source>
        <dbReference type="PROSITE" id="PS50102"/>
    </source>
</evidence>
<dbReference type="SMART" id="SM00360">
    <property type="entry name" value="RRM"/>
    <property type="match status" value="3"/>
</dbReference>
<dbReference type="AlphaFoldDB" id="A0A9J6EML8"/>
<dbReference type="EMBL" id="JABSTU010000003">
    <property type="protein sequence ID" value="KAH8035634.1"/>
    <property type="molecule type" value="Genomic_DNA"/>
</dbReference>
<keyword evidence="2" id="KW-0963">Cytoplasm</keyword>
<dbReference type="FunFam" id="3.30.70.330:FF:000022">
    <property type="entry name" value="APOBEC1 complementation factor isoform X1"/>
    <property type="match status" value="1"/>
</dbReference>
<feature type="domain" description="RRM" evidence="7">
    <location>
        <begin position="233"/>
        <end position="316"/>
    </location>
</feature>
<keyword evidence="9" id="KW-1185">Reference proteome</keyword>
<dbReference type="Gene3D" id="3.30.70.330">
    <property type="match status" value="3"/>
</dbReference>
<evidence type="ECO:0000256" key="2">
    <source>
        <dbReference type="ARBA" id="ARBA00022490"/>
    </source>
</evidence>
<dbReference type="PROSITE" id="PS50102">
    <property type="entry name" value="RRM"/>
    <property type="match status" value="3"/>
</dbReference>
<feature type="region of interest" description="Disordered" evidence="6">
    <location>
        <begin position="76"/>
        <end position="104"/>
    </location>
</feature>
<dbReference type="SUPFAM" id="SSF54928">
    <property type="entry name" value="RNA-binding domain, RBD"/>
    <property type="match status" value="2"/>
</dbReference>
<dbReference type="InterPro" id="IPR012677">
    <property type="entry name" value="Nucleotide-bd_a/b_plait_sf"/>
</dbReference>
<comment type="subcellular location">
    <subcellularLocation>
        <location evidence="1">Cytoplasm</location>
    </subcellularLocation>
</comment>
<sequence>MEAAGNFVGDFPQWQGAFERGYDNRRSRRRRPRPPPRLQRQQDYYYHHEDVGYYPEPWTMPESGIGDFATEVCAGNGRAPRTGHGRAGGSRGSSSSSSSSCATDVVASIPTTARERRILALLNRTGYPMVQDNGQRRYGPPLTWQGEPPPKGCEVFVGKLPRDLFEDELVPFLEQAGRLYEVRLMMDFAGSNRGFAFATYGTRSEAQRAVRCLDEREIRRGRRVGVCESLDNCRLFVGGIPRDKNRDDVLEEMRRVTEGVVDVILYPNVADKTRNRGFAFVEYADHKAAAVARRRMIPGKMTLWGGYEVAVDWAEPEPIVDDETMNAVTVLYVRNLMLSTSEDVIREAFTLEGQLTVAKIKKIRDFAFVHYLNREDAKLALESADIEGSPIEVAWAKPVNRGKHLDRKPNYGKKNKEFVHGSHSNFRGDPVVMPSPVGGVGFGIYSMASHPVPLPIGSGRPGRAEGLMQDHNGVAPLPHQNTARELRCQQIIQVLNDVCERQGWGVPQFQLFTVASSECSPERNGEPQMPLCFFKVTVPNISPPMYNTITPNKFSRTVEEAREYAAEYTLHHLLQRLDMATPAQHPHPTSPVFVATQTLPTIGIGQGYPQYAAVLPGAGSPAITGHPWQHRQGNPPPPPQP</sequence>
<dbReference type="Pfam" id="PF00076">
    <property type="entry name" value="RRM_1"/>
    <property type="match status" value="3"/>
</dbReference>
<feature type="domain" description="RRM" evidence="7">
    <location>
        <begin position="329"/>
        <end position="398"/>
    </location>
</feature>
<evidence type="ECO:0000313" key="8">
    <source>
        <dbReference type="EMBL" id="KAH8035634.1"/>
    </source>
</evidence>
<feature type="region of interest" description="Disordered" evidence="6">
    <location>
        <begin position="622"/>
        <end position="641"/>
    </location>
</feature>
<reference evidence="8" key="2">
    <citation type="submission" date="2021-09" db="EMBL/GenBank/DDBJ databases">
        <authorList>
            <person name="Jia N."/>
            <person name="Wang J."/>
            <person name="Shi W."/>
            <person name="Du L."/>
            <person name="Sun Y."/>
            <person name="Zhan W."/>
            <person name="Jiang J."/>
            <person name="Wang Q."/>
            <person name="Zhang B."/>
            <person name="Ji P."/>
            <person name="Sakyi L.B."/>
            <person name="Cui X."/>
            <person name="Yuan T."/>
            <person name="Jiang B."/>
            <person name="Yang W."/>
            <person name="Lam T.T.-Y."/>
            <person name="Chang Q."/>
            <person name="Ding S."/>
            <person name="Wang X."/>
            <person name="Zhu J."/>
            <person name="Ruan X."/>
            <person name="Zhao L."/>
            <person name="Wei J."/>
            <person name="Que T."/>
            <person name="Du C."/>
            <person name="Cheng J."/>
            <person name="Dai P."/>
            <person name="Han X."/>
            <person name="Huang E."/>
            <person name="Gao Y."/>
            <person name="Liu J."/>
            <person name="Shao H."/>
            <person name="Ye R."/>
            <person name="Li L."/>
            <person name="Wei W."/>
            <person name="Wang X."/>
            <person name="Wang C."/>
            <person name="Huo Q."/>
            <person name="Li W."/>
            <person name="Guo W."/>
            <person name="Chen H."/>
            <person name="Chen S."/>
            <person name="Zhou L."/>
            <person name="Zhou L."/>
            <person name="Ni X."/>
            <person name="Tian J."/>
            <person name="Zhou Y."/>
            <person name="Sheng Y."/>
            <person name="Liu T."/>
            <person name="Pan Y."/>
            <person name="Xia L."/>
            <person name="Li J."/>
            <person name="Zhao F."/>
            <person name="Cao W."/>
        </authorList>
    </citation>
    <scope>NUCLEOTIDE SEQUENCE</scope>
    <source>
        <strain evidence="8">Rmic-2018</strain>
        <tissue evidence="8">Larvae</tissue>
    </source>
</reference>
<reference evidence="8" key="1">
    <citation type="journal article" date="2020" name="Cell">
        <title>Large-Scale Comparative Analyses of Tick Genomes Elucidate Their Genetic Diversity and Vector Capacities.</title>
        <authorList>
            <consortium name="Tick Genome and Microbiome Consortium (TIGMIC)"/>
            <person name="Jia N."/>
            <person name="Wang J."/>
            <person name="Shi W."/>
            <person name="Du L."/>
            <person name="Sun Y."/>
            <person name="Zhan W."/>
            <person name="Jiang J.F."/>
            <person name="Wang Q."/>
            <person name="Zhang B."/>
            <person name="Ji P."/>
            <person name="Bell-Sakyi L."/>
            <person name="Cui X.M."/>
            <person name="Yuan T.T."/>
            <person name="Jiang B.G."/>
            <person name="Yang W.F."/>
            <person name="Lam T.T."/>
            <person name="Chang Q.C."/>
            <person name="Ding S.J."/>
            <person name="Wang X.J."/>
            <person name="Zhu J.G."/>
            <person name="Ruan X.D."/>
            <person name="Zhao L."/>
            <person name="Wei J.T."/>
            <person name="Ye R.Z."/>
            <person name="Que T.C."/>
            <person name="Du C.H."/>
            <person name="Zhou Y.H."/>
            <person name="Cheng J.X."/>
            <person name="Dai P.F."/>
            <person name="Guo W.B."/>
            <person name="Han X.H."/>
            <person name="Huang E.J."/>
            <person name="Li L.F."/>
            <person name="Wei W."/>
            <person name="Gao Y.C."/>
            <person name="Liu J.Z."/>
            <person name="Shao H.Z."/>
            <person name="Wang X."/>
            <person name="Wang C.C."/>
            <person name="Yang T.C."/>
            <person name="Huo Q.B."/>
            <person name="Li W."/>
            <person name="Chen H.Y."/>
            <person name="Chen S.E."/>
            <person name="Zhou L.G."/>
            <person name="Ni X.B."/>
            <person name="Tian J.H."/>
            <person name="Sheng Y."/>
            <person name="Liu T."/>
            <person name="Pan Y.S."/>
            <person name="Xia L.Y."/>
            <person name="Li J."/>
            <person name="Zhao F."/>
            <person name="Cao W.C."/>
        </authorList>
    </citation>
    <scope>NUCLEOTIDE SEQUENCE</scope>
    <source>
        <strain evidence="8">Rmic-2018</strain>
    </source>
</reference>
<dbReference type="InterPro" id="IPR035979">
    <property type="entry name" value="RBD_domain_sf"/>
</dbReference>
<protein>
    <recommendedName>
        <fullName evidence="7">RRM domain-containing protein</fullName>
    </recommendedName>
</protein>
<feature type="domain" description="RRM" evidence="7">
    <location>
        <begin position="153"/>
        <end position="231"/>
    </location>
</feature>
<keyword evidence="4 5" id="KW-0694">RNA-binding</keyword>
<dbReference type="CDD" id="cd12249">
    <property type="entry name" value="RRM1_hnRNPR_like"/>
    <property type="match status" value="1"/>
</dbReference>
<dbReference type="GO" id="GO:0003723">
    <property type="term" value="F:RNA binding"/>
    <property type="evidence" value="ECO:0007669"/>
    <property type="project" value="UniProtKB-UniRule"/>
</dbReference>
<keyword evidence="3" id="KW-0677">Repeat</keyword>
<dbReference type="GO" id="GO:0005737">
    <property type="term" value="C:cytoplasm"/>
    <property type="evidence" value="ECO:0007669"/>
    <property type="project" value="UniProtKB-SubCell"/>
</dbReference>
<feature type="region of interest" description="Disordered" evidence="6">
    <location>
        <begin position="18"/>
        <end position="44"/>
    </location>
</feature>
<dbReference type="PANTHER" id="PTHR21245">
    <property type="entry name" value="HETEROGENEOUS NUCLEAR RIBONUCLEOPROTEIN"/>
    <property type="match status" value="1"/>
</dbReference>
<evidence type="ECO:0000256" key="4">
    <source>
        <dbReference type="ARBA" id="ARBA00022884"/>
    </source>
</evidence>
<gene>
    <name evidence="8" type="ORF">HPB51_007878</name>
</gene>
<dbReference type="Proteomes" id="UP000821866">
    <property type="component" value="Chromosome 11"/>
</dbReference>
<proteinExistence type="predicted"/>
<evidence type="ECO:0000256" key="6">
    <source>
        <dbReference type="SAM" id="MobiDB-lite"/>
    </source>
</evidence>
<dbReference type="Pfam" id="PF14709">
    <property type="entry name" value="DND1_DSRM"/>
    <property type="match status" value="1"/>
</dbReference>
<name>A0A9J6EML8_RHIMP</name>
<dbReference type="InterPro" id="IPR006535">
    <property type="entry name" value="HnRNP_R/Q_splicing_fac"/>
</dbReference>
<evidence type="ECO:0000313" key="9">
    <source>
        <dbReference type="Proteomes" id="UP000821866"/>
    </source>
</evidence>
<dbReference type="InterPro" id="IPR000504">
    <property type="entry name" value="RRM_dom"/>
</dbReference>
<dbReference type="CDD" id="cd12250">
    <property type="entry name" value="RRM2_hnRNPR_like"/>
    <property type="match status" value="1"/>
</dbReference>
<dbReference type="NCBIfam" id="TIGR01648">
    <property type="entry name" value="hnRNP-R-Q"/>
    <property type="match status" value="1"/>
</dbReference>
<evidence type="ECO:0000256" key="5">
    <source>
        <dbReference type="PROSITE-ProRule" id="PRU00176"/>
    </source>
</evidence>
<organism evidence="8 9">
    <name type="scientific">Rhipicephalus microplus</name>
    <name type="common">Cattle tick</name>
    <name type="synonym">Boophilus microplus</name>
    <dbReference type="NCBI Taxonomy" id="6941"/>
    <lineage>
        <taxon>Eukaryota</taxon>
        <taxon>Metazoa</taxon>
        <taxon>Ecdysozoa</taxon>
        <taxon>Arthropoda</taxon>
        <taxon>Chelicerata</taxon>
        <taxon>Arachnida</taxon>
        <taxon>Acari</taxon>
        <taxon>Parasitiformes</taxon>
        <taxon>Ixodida</taxon>
        <taxon>Ixodoidea</taxon>
        <taxon>Ixodidae</taxon>
        <taxon>Rhipicephalinae</taxon>
        <taxon>Rhipicephalus</taxon>
        <taxon>Boophilus</taxon>
    </lineage>
</organism>
<comment type="caution">
    <text evidence="8">The sequence shown here is derived from an EMBL/GenBank/DDBJ whole genome shotgun (WGS) entry which is preliminary data.</text>
</comment>
<accession>A0A9J6EML8</accession>
<dbReference type="FunFam" id="3.30.70.330:FF:000026">
    <property type="entry name" value="APOBEC1 complementation factor isoform X1"/>
    <property type="match status" value="1"/>
</dbReference>
<evidence type="ECO:0000256" key="3">
    <source>
        <dbReference type="ARBA" id="ARBA00022737"/>
    </source>
</evidence>
<evidence type="ECO:0000256" key="1">
    <source>
        <dbReference type="ARBA" id="ARBA00004496"/>
    </source>
</evidence>
<dbReference type="VEuPathDB" id="VectorBase:LOC119181458"/>